<dbReference type="Proteomes" id="UP000000442">
    <property type="component" value="Plasmid pHRM2a"/>
</dbReference>
<keyword evidence="1" id="KW-0614">Plasmid</keyword>
<reference evidence="1 2" key="1">
    <citation type="journal article" date="2009" name="Environ. Microbiol.">
        <title>Genome sequence of Desulfobacterium autotrophicum HRM2, a marine sulfate reducer oxidizing organic carbon completely to carbon dioxide.</title>
        <authorList>
            <person name="Strittmatter A.W."/>
            <person name="Liesegang H."/>
            <person name="Rabus R."/>
            <person name="Decker I."/>
            <person name="Amann J."/>
            <person name="Andres S."/>
            <person name="Henne A."/>
            <person name="Fricke W.F."/>
            <person name="Martinez-Arias R."/>
            <person name="Bartels D."/>
            <person name="Goesmann A."/>
            <person name="Krause L."/>
            <person name="Puehler A."/>
            <person name="Klenk H.P."/>
            <person name="Richter M."/>
            <person name="Schuler M."/>
            <person name="Gloeckner F.O."/>
            <person name="Meyerdierks A."/>
            <person name="Gottschalk G."/>
            <person name="Amann R."/>
        </authorList>
    </citation>
    <scope>NUCLEOTIDE SEQUENCE [LARGE SCALE GENOMIC DNA]</scope>
    <source>
        <strain evidence="2">ATCC 43914 / DSM 3382 / HRM2</strain>
        <plasmid evidence="2">Plasmid pHRM2a</plasmid>
    </source>
</reference>
<dbReference type="AlphaFoldDB" id="C0QMR7"/>
<evidence type="ECO:0000313" key="2">
    <source>
        <dbReference type="Proteomes" id="UP000000442"/>
    </source>
</evidence>
<dbReference type="HOGENOM" id="CLU_1370240_0_0_7"/>
<geneLocation type="plasmid" evidence="1 2">
    <name>pHRM2a</name>
</geneLocation>
<dbReference type="KEGG" id="dat:HRM2_p00670"/>
<evidence type="ECO:0000313" key="1">
    <source>
        <dbReference type="EMBL" id="ACN18061.1"/>
    </source>
</evidence>
<organism evidence="1 2">
    <name type="scientific">Desulforapulum autotrophicum (strain ATCC 43914 / DSM 3382 / VKM B-1955 / HRM2)</name>
    <name type="common">Desulfobacterium autotrophicum</name>
    <dbReference type="NCBI Taxonomy" id="177437"/>
    <lineage>
        <taxon>Bacteria</taxon>
        <taxon>Pseudomonadati</taxon>
        <taxon>Thermodesulfobacteriota</taxon>
        <taxon>Desulfobacteria</taxon>
        <taxon>Desulfobacterales</taxon>
        <taxon>Desulfobacteraceae</taxon>
        <taxon>Desulforapulum</taxon>
    </lineage>
</organism>
<sequence>MHPKSTYSSFFLAPTVSSPAARIASEKIDELLAVSGSLGLFPAPGPLKTVRETFTSYGSSIDKVLFKTRQYRFTPLLPSRYVLVNDLLCSAKPPKALQAVNDITVTVYPHHEDKTVQTFPGIQHPSEVCSLSCRGIPRICPITEQHSLFPTSSTHLSIGSPCDSLSILKWRQLGLPCSTDITQWVSVCLFAGGIMDHVG</sequence>
<proteinExistence type="predicted"/>
<keyword evidence="2" id="KW-1185">Reference proteome</keyword>
<name>C0QMR7_DESAH</name>
<dbReference type="EMBL" id="CP001088">
    <property type="protein sequence ID" value="ACN18061.1"/>
    <property type="molecule type" value="Genomic_DNA"/>
</dbReference>
<accession>C0QMR7</accession>
<protein>
    <submittedName>
        <fullName evidence="1">Uncharacterized protein</fullName>
    </submittedName>
</protein>
<gene>
    <name evidence="1" type="ORF">HRM2_p00670</name>
</gene>